<organism evidence="1 2">
    <name type="scientific">Coccidioides posadasii RMSCC 3488</name>
    <dbReference type="NCBI Taxonomy" id="454284"/>
    <lineage>
        <taxon>Eukaryota</taxon>
        <taxon>Fungi</taxon>
        <taxon>Dikarya</taxon>
        <taxon>Ascomycota</taxon>
        <taxon>Pezizomycotina</taxon>
        <taxon>Eurotiomycetes</taxon>
        <taxon>Eurotiomycetidae</taxon>
        <taxon>Onygenales</taxon>
        <taxon>Onygenaceae</taxon>
        <taxon>Coccidioides</taxon>
    </lineage>
</organism>
<name>A0A0J6F0E2_COCPO</name>
<reference evidence="2" key="2">
    <citation type="journal article" date="2009" name="Genome Res.">
        <title>Comparative genomic analyses of the human fungal pathogens Coccidioides and their relatives.</title>
        <authorList>
            <person name="Sharpton T.J."/>
            <person name="Stajich J.E."/>
            <person name="Rounsley S.D."/>
            <person name="Gardner M.J."/>
            <person name="Wortman J.R."/>
            <person name="Jordar V.S."/>
            <person name="Maiti R."/>
            <person name="Kodira C.D."/>
            <person name="Neafsey D.E."/>
            <person name="Zeng Q."/>
            <person name="Hung C.-Y."/>
            <person name="McMahan C."/>
            <person name="Muszewska A."/>
            <person name="Grynberg M."/>
            <person name="Mandel M.A."/>
            <person name="Kellner E.M."/>
            <person name="Barker B.M."/>
            <person name="Galgiani J.N."/>
            <person name="Orbach M.J."/>
            <person name="Kirkland T.N."/>
            <person name="Cole G.T."/>
            <person name="Henn M.R."/>
            <person name="Birren B.W."/>
            <person name="Taylor J.W."/>
        </authorList>
    </citation>
    <scope>NUCLEOTIDE SEQUENCE [LARGE SCALE GENOMIC DNA]</scope>
    <source>
        <strain evidence="2">RMSCC 3488</strain>
    </source>
</reference>
<reference evidence="2" key="3">
    <citation type="journal article" date="2010" name="Genome Res.">
        <title>Population genomic sequencing of Coccidioides fungi reveals recent hybridization and transposon control.</title>
        <authorList>
            <person name="Neafsey D.E."/>
            <person name="Barker B.M."/>
            <person name="Sharpton T.J."/>
            <person name="Stajich J.E."/>
            <person name="Park D.J."/>
            <person name="Whiston E."/>
            <person name="Hung C.-Y."/>
            <person name="McMahan C."/>
            <person name="White J."/>
            <person name="Sykes S."/>
            <person name="Heiman D."/>
            <person name="Young S."/>
            <person name="Zeng Q."/>
            <person name="Abouelleil A."/>
            <person name="Aftuck L."/>
            <person name="Bessette D."/>
            <person name="Brown A."/>
            <person name="FitzGerald M."/>
            <person name="Lui A."/>
            <person name="Macdonald J.P."/>
            <person name="Priest M."/>
            <person name="Orbach M.J."/>
            <person name="Galgiani J.N."/>
            <person name="Kirkland T.N."/>
            <person name="Cole G.T."/>
            <person name="Birren B.W."/>
            <person name="Henn M.R."/>
            <person name="Taylor J.W."/>
            <person name="Rounsley S.D."/>
        </authorList>
    </citation>
    <scope>NUCLEOTIDE SEQUENCE [LARGE SCALE GENOMIC DNA]</scope>
    <source>
        <strain evidence="2">RMSCC 3488</strain>
    </source>
</reference>
<evidence type="ECO:0000313" key="2">
    <source>
        <dbReference type="Proteomes" id="UP000054567"/>
    </source>
</evidence>
<dbReference type="EMBL" id="DS268109">
    <property type="protein sequence ID" value="KMM66346.1"/>
    <property type="molecule type" value="Genomic_DNA"/>
</dbReference>
<sequence length="251" mass="28908">MFRPAVSRSFHPNWARGQLPAHPHNASRPFDGLLSGLFSACSHQPTPKERQRQHPNAWKKCGVNSISESRLGRRSGRPLSQRRRCARSTEYCVWLVKDCDHDDADYDPLDKRRDDILKFRGQQQFQLIYATYSAPRDPHEGMMDKFNCSVNTKRTNGMYRTPTSQVSLQTATAKLVKFIWVRRWVLAYQDWSIKTSLRSSAYQGRLHSLSILSALVQDATVVPKTSTFQDVHNMAKVDLDKNRDIETSLRT</sequence>
<dbReference type="AlphaFoldDB" id="A0A0J6F0E2"/>
<protein>
    <submittedName>
        <fullName evidence="1">Uncharacterized protein</fullName>
    </submittedName>
</protein>
<evidence type="ECO:0000313" key="1">
    <source>
        <dbReference type="EMBL" id="KMM66346.1"/>
    </source>
</evidence>
<proteinExistence type="predicted"/>
<reference evidence="1 2" key="1">
    <citation type="submission" date="2007-06" db="EMBL/GenBank/DDBJ databases">
        <title>The Genome Sequence of Coccidioides posadasii RMSCC_3488.</title>
        <authorList>
            <consortium name="Coccidioides Genome Resources Consortium"/>
            <consortium name="The Broad Institute Genome Sequencing Platform"/>
            <person name="Henn M.R."/>
            <person name="Sykes S."/>
            <person name="Young S."/>
            <person name="Jaffe D."/>
            <person name="Berlin A."/>
            <person name="Alvarez P."/>
            <person name="Butler J."/>
            <person name="Gnerre S."/>
            <person name="Grabherr M."/>
            <person name="Mauceli E."/>
            <person name="Brockman W."/>
            <person name="Kodira C."/>
            <person name="Alvarado L."/>
            <person name="Zeng Q."/>
            <person name="Crawford M."/>
            <person name="Antoine C."/>
            <person name="Devon K."/>
            <person name="Galgiani J."/>
            <person name="Orsborn K."/>
            <person name="Lewis M.L."/>
            <person name="Nusbaum C."/>
            <person name="Galagan J."/>
            <person name="Birren B."/>
        </authorList>
    </citation>
    <scope>NUCLEOTIDE SEQUENCE [LARGE SCALE GENOMIC DNA]</scope>
    <source>
        <strain evidence="1 2">RMSCC 3488</strain>
    </source>
</reference>
<accession>A0A0J6F0E2</accession>
<dbReference type="VEuPathDB" id="FungiDB:CPAG_02685"/>
<gene>
    <name evidence="1" type="ORF">CPAG_02685</name>
</gene>
<dbReference type="Proteomes" id="UP000054567">
    <property type="component" value="Unassembled WGS sequence"/>
</dbReference>